<accession>A0A2G9YVQ9</accession>
<protein>
    <submittedName>
        <fullName evidence="2">Uncharacterized protein</fullName>
    </submittedName>
</protein>
<comment type="caution">
    <text evidence="2">The sequence shown here is derived from an EMBL/GenBank/DDBJ whole genome shotgun (WGS) entry which is preliminary data.</text>
</comment>
<evidence type="ECO:0000313" key="3">
    <source>
        <dbReference type="Proteomes" id="UP000230273"/>
    </source>
</evidence>
<proteinExistence type="predicted"/>
<feature type="transmembrane region" description="Helical" evidence="1">
    <location>
        <begin position="304"/>
        <end position="322"/>
    </location>
</feature>
<name>A0A2G9YVQ9_9BACT</name>
<feature type="transmembrane region" description="Helical" evidence="1">
    <location>
        <begin position="425"/>
        <end position="442"/>
    </location>
</feature>
<dbReference type="AlphaFoldDB" id="A0A2G9YVQ9"/>
<gene>
    <name evidence="2" type="ORF">COX36_04140</name>
</gene>
<feature type="transmembrane region" description="Helical" evidence="1">
    <location>
        <begin position="334"/>
        <end position="354"/>
    </location>
</feature>
<feature type="transmembrane region" description="Helical" evidence="1">
    <location>
        <begin position="395"/>
        <end position="419"/>
    </location>
</feature>
<evidence type="ECO:0000313" key="2">
    <source>
        <dbReference type="EMBL" id="PIP23279.1"/>
    </source>
</evidence>
<organism evidence="2 3">
    <name type="scientific">Candidatus Nealsonbacteria bacterium CG23_combo_of_CG06-09_8_20_14_all_38_19</name>
    <dbReference type="NCBI Taxonomy" id="1974721"/>
    <lineage>
        <taxon>Bacteria</taxon>
        <taxon>Candidatus Nealsoniibacteriota</taxon>
    </lineage>
</organism>
<evidence type="ECO:0000256" key="1">
    <source>
        <dbReference type="SAM" id="Phobius"/>
    </source>
</evidence>
<dbReference type="Proteomes" id="UP000230273">
    <property type="component" value="Unassembled WGS sequence"/>
</dbReference>
<sequence length="526" mass="60964">MLSKPTQKYLQTMASFDLPKTEEETLPKIHADYVASKFATLYEKLRQVIDFQEEHLLRKNAIDRILKRRLILSSDPEEIVSSLVYELIRGGYFPNDKIPEIRIEEVKKALKKYIFLIKNIPGTLDSSERNQLSLWLQSLAACEIEEILSPPVKEKALLEYMYETMQGKISAINGITEQKKNFYIFIACQKALLKSDKSLISFRVFQRYIPNWSEINEEGFTDLSQEIYSLKDKINEEISSSLSKKILEIVSQYTAPFLIIGDVVSENPKETTSLFEKPEVLDQKLFKAYSERHENCRKKIQRSGIRSVISIFLSKVALAFLIEIPFDVYVTKKFSYLAMGINIFIPVSLMFLIISTIKVPKSEAAPQVVMEAMKVIQETQNPKTYEIRPSRKRSFFLSTFLNLINFIVSGAVFGIMIYILAKMNLSVLSILIFLIFFCLISFSAIKIRQWTKELKITPEKEGIAAFLIDLLFLPFVRVGKWLSVKVQKYNIFILLLNLFFEAPLQTFFEFVESWRGYLKEKKAEIE</sequence>
<dbReference type="EMBL" id="PCRP01000067">
    <property type="protein sequence ID" value="PIP23279.1"/>
    <property type="molecule type" value="Genomic_DNA"/>
</dbReference>
<reference evidence="2 3" key="1">
    <citation type="submission" date="2017-09" db="EMBL/GenBank/DDBJ databases">
        <title>Depth-based differentiation of microbial function through sediment-hosted aquifers and enrichment of novel symbionts in the deep terrestrial subsurface.</title>
        <authorList>
            <person name="Probst A.J."/>
            <person name="Ladd B."/>
            <person name="Jarett J.K."/>
            <person name="Geller-Mcgrath D.E."/>
            <person name="Sieber C.M."/>
            <person name="Emerson J.B."/>
            <person name="Anantharaman K."/>
            <person name="Thomas B.C."/>
            <person name="Malmstrom R."/>
            <person name="Stieglmeier M."/>
            <person name="Klingl A."/>
            <person name="Woyke T."/>
            <person name="Ryan C.M."/>
            <person name="Banfield J.F."/>
        </authorList>
    </citation>
    <scope>NUCLEOTIDE SEQUENCE [LARGE SCALE GENOMIC DNA]</scope>
    <source>
        <strain evidence="2">CG23_combo_of_CG06-09_8_20_14_all_38_19</strain>
    </source>
</reference>
<keyword evidence="1" id="KW-1133">Transmembrane helix</keyword>
<keyword evidence="1" id="KW-0812">Transmembrane</keyword>
<keyword evidence="1" id="KW-0472">Membrane</keyword>